<keyword evidence="26" id="KW-1185">Reference proteome</keyword>
<dbReference type="Pfam" id="PF22528">
    <property type="entry name" value="PRMT_C"/>
    <property type="match status" value="1"/>
</dbReference>
<evidence type="ECO:0000256" key="6">
    <source>
        <dbReference type="ARBA" id="ARBA00022553"/>
    </source>
</evidence>
<feature type="domain" description="Vesicle tethering protein Uso1/P115-like head" evidence="20">
    <location>
        <begin position="340"/>
        <end position="650"/>
    </location>
</feature>
<dbReference type="InterPro" id="IPR016024">
    <property type="entry name" value="ARM-type_fold"/>
</dbReference>
<feature type="coiled-coil region" evidence="19">
    <location>
        <begin position="936"/>
        <end position="999"/>
    </location>
</feature>
<dbReference type="Pfam" id="PF04869">
    <property type="entry name" value="Uso1_p115_head"/>
    <property type="match status" value="1"/>
</dbReference>
<dbReference type="InterPro" id="IPR011989">
    <property type="entry name" value="ARM-like"/>
</dbReference>
<evidence type="ECO:0000256" key="18">
    <source>
        <dbReference type="PROSITE-ProRule" id="PRU01015"/>
    </source>
</evidence>
<dbReference type="GO" id="GO:0005795">
    <property type="term" value="C:Golgi stack"/>
    <property type="evidence" value="ECO:0007669"/>
    <property type="project" value="TreeGrafter"/>
</dbReference>
<evidence type="ECO:0000256" key="16">
    <source>
        <dbReference type="ARBA" id="ARBA00047384"/>
    </source>
</evidence>
<dbReference type="GO" id="GO:0048280">
    <property type="term" value="P:vesicle fusion with Golgi apparatus"/>
    <property type="evidence" value="ECO:0007669"/>
    <property type="project" value="InterPro"/>
</dbReference>
<gene>
    <name evidence="25" type="ORF">FLAG1_05096</name>
</gene>
<dbReference type="SUPFAM" id="SSF48371">
    <property type="entry name" value="ARM repeat"/>
    <property type="match status" value="1"/>
</dbReference>
<dbReference type="GO" id="GO:0005829">
    <property type="term" value="C:cytosol"/>
    <property type="evidence" value="ECO:0007669"/>
    <property type="project" value="UniProtKB-SubCell"/>
</dbReference>
<keyword evidence="10" id="KW-0479">Metal-binding</keyword>
<sequence>MFSSIASAPAKQSVGETIDVLSGRLSSATLLEDRRAAILGLRSFAKDYPASVASGALRSLIGSLSKDGEDVDTVKVVLETLLMLFNPNDDSPEASEEIALWLADEFTQRQENITLLLDFLDTNDFYSRLYSLQLLAAILSARTERTEECIFTAPLGIPRLVSVLDDQRDAIRNEVIILLTYLTPTSIEIQKLVAFENAFDRLFAIIEADGALAEGGRTVEDCLILLANLLRSNSSNQSLFRESGCINRLADLLGRVLKPQSDGSEIASWATAQRNRNVYAFLAVIRLFVVRGSAGTNLNQTAIWKHGLTYHVLQLAFSHEAQTQIKAEALSTCGDMICQNAPLQEAFAQMTVLSPLDKNGGAGGHASQQDKIFVIDGLLDLTLCSQDLQEFDVRFAAAGCLEAYFAHHSAVKLHFLGRAIEGHQSGANEPSNILTVLLQPSAEASDPYRQWFAAVIAFHLLHENPEAKAEAMSLTEGDSEDGEEVVTGIQTLTAHVTSGLRRNDDPRVLVGYLMLLLVWLFEDLDAVDDFLTEGSNVQSLIQAVSQPQATSSDELVQGLCTMLLGTAYEFSTKDSPIPRATLLEILTSRIDRDLYLSRLSRLRSHPLIRDFEVLPQKLDASSPGRLPDVFFDRAFVEFFKDNYSQIARAIDREPGMEISVITNGVQKGVSRELVDSLRSQVEEKQNVVNEVQEALAALQGRLGQEQADHRRSQETAATEMQRLKAANEALQNSHGDELRKLQTQLASKENDQRKHIAQLQSQYSVKENDYQKQIAQLRSQQAAQDSSHQKQLEQVRKAAEAEAEKIRRRTDAEIADLKATISRLEVDLMKSQKELNALQKLRKKDLDEQREMHEAVLGDLREKKDKEIEDVKVGADEKEQGHKKNMAELGKQKDVEIEALQRQSKSDLEQQKSMTLKAEEKCLHLEKQLSGGDAGMKDMQARLEKMESELSAANKARDVAEKHLSEFKEATKEETAKAKAEVEKQLSESMEARETTQSELDDLLIVFGDLEEKMTKYKDRLIELVKMSVHESASDEGEWLDLESDEESTPITSFFTSQTFPTVAAMLEDSVKNHGYNFVEDVQKLQLDFHGAVKLVNFVRDHVKNGLPLPKDISAKDLEDEKYLRPVLENDALIFSLDEVLETITTDQDKDGNLTARNRELEEELEKLKDQFANYRLTVQETLDKRWGDDTETTPIEKKDESAYYFESYAAHEIHETMLKDTVRTDAYRDFIYNNKHIFKDKVVLDIGCGTGILSMFAAKAGAKQVIAVDKSDIIVKARENIFHNGLSDVITTLKGAIEDVKLPVDQVDIIVSEWMGYCLLYEAMLPSVLYARDRYLKPDGILAPSSATIWIAPVADQEYISDHITFWRDVYGFDMKTMQEGIYEEARVEAMPQSSLCGEPYPFKVLDLHTIKTEDLQFTAKWTSNLTREVENIDGFLIWFDNFFTTARNDPVPPAETTPDTWDKIDQGGVAFTTGPSGTVTHWKQGLLIAPPETSPSKKCPKSLSGEIVFTAADENARALVLRASWTDSEGGSRQHSWQLK</sequence>
<keyword evidence="5" id="KW-0963">Cytoplasm</keyword>
<feature type="coiled-coil region" evidence="19">
    <location>
        <begin position="674"/>
        <end position="863"/>
    </location>
</feature>
<dbReference type="InterPro" id="IPR006955">
    <property type="entry name" value="Uso1_p115_C"/>
</dbReference>
<dbReference type="PANTHER" id="PTHR10013:SF0">
    <property type="entry name" value="GENERAL VESICULAR TRANSPORT FACTOR P115"/>
    <property type="match status" value="1"/>
</dbReference>
<dbReference type="Gene3D" id="1.25.10.10">
    <property type="entry name" value="Leucine-rich Repeat Variant"/>
    <property type="match status" value="1"/>
</dbReference>
<feature type="domain" description="Protein arginine N-methyltransferase" evidence="24">
    <location>
        <begin position="1347"/>
        <end position="1523"/>
    </location>
</feature>
<evidence type="ECO:0000256" key="1">
    <source>
        <dbReference type="ARBA" id="ARBA00004123"/>
    </source>
</evidence>
<dbReference type="InterPro" id="IPR049482">
    <property type="entry name" value="ANM3-like_C2H2_Zf"/>
</dbReference>
<evidence type="ECO:0000256" key="11">
    <source>
        <dbReference type="ARBA" id="ARBA00022771"/>
    </source>
</evidence>
<evidence type="ECO:0000256" key="15">
    <source>
        <dbReference type="ARBA" id="ARBA00023242"/>
    </source>
</evidence>
<dbReference type="InterPro" id="IPR055135">
    <property type="entry name" value="PRMT_dom"/>
</dbReference>
<dbReference type="GO" id="GO:0035242">
    <property type="term" value="F:protein-arginine omega-N asymmetric methyltransferase activity"/>
    <property type="evidence" value="ECO:0007669"/>
    <property type="project" value="UniProtKB-EC"/>
</dbReference>
<accession>A0A0M9EXM9</accession>
<feature type="domain" description="Methyltransferase" evidence="22">
    <location>
        <begin position="1244"/>
        <end position="1341"/>
    </location>
</feature>
<evidence type="ECO:0000259" key="20">
    <source>
        <dbReference type="Pfam" id="PF04869"/>
    </source>
</evidence>
<dbReference type="EC" id="2.1.1.319" evidence="4"/>
<proteinExistence type="predicted"/>
<keyword evidence="12" id="KW-0862">Zinc</keyword>
<dbReference type="PROSITE" id="PS51678">
    <property type="entry name" value="SAM_MT_PRMT"/>
    <property type="match status" value="1"/>
</dbReference>
<evidence type="ECO:0000256" key="3">
    <source>
        <dbReference type="ARBA" id="ARBA00004555"/>
    </source>
</evidence>
<feature type="domain" description="Protein arginine N-methyltransferase 3-like C2H2 zinc finger" evidence="23">
    <location>
        <begin position="1082"/>
        <end position="1126"/>
    </location>
</feature>
<dbReference type="InterPro" id="IPR006953">
    <property type="entry name" value="Vesicle_Uso1_P115_head"/>
</dbReference>
<comment type="catalytic activity">
    <reaction evidence="16">
        <text>L-arginyl-[protein] + 2 S-adenosyl-L-methionine = N(omega),N(omega)-dimethyl-L-arginyl-[protein] + 2 S-adenosyl-L-homocysteine + 2 H(+)</text>
        <dbReference type="Rhea" id="RHEA:48096"/>
        <dbReference type="Rhea" id="RHEA-COMP:10532"/>
        <dbReference type="Rhea" id="RHEA-COMP:11991"/>
        <dbReference type="ChEBI" id="CHEBI:15378"/>
        <dbReference type="ChEBI" id="CHEBI:29965"/>
        <dbReference type="ChEBI" id="CHEBI:57856"/>
        <dbReference type="ChEBI" id="CHEBI:59789"/>
        <dbReference type="ChEBI" id="CHEBI:61897"/>
        <dbReference type="EC" id="2.1.1.319"/>
    </reaction>
    <physiologicalReaction direction="left-to-right" evidence="16">
        <dbReference type="Rhea" id="RHEA:48097"/>
    </physiologicalReaction>
</comment>
<evidence type="ECO:0000256" key="9">
    <source>
        <dbReference type="ARBA" id="ARBA00022691"/>
    </source>
</evidence>
<keyword evidence="15" id="KW-0539">Nucleus</keyword>
<dbReference type="SUPFAM" id="SSF57667">
    <property type="entry name" value="beta-beta-alpha zinc fingers"/>
    <property type="match status" value="1"/>
</dbReference>
<dbReference type="GO" id="GO:0006886">
    <property type="term" value="P:intracellular protein transport"/>
    <property type="evidence" value="ECO:0007669"/>
    <property type="project" value="InterPro"/>
</dbReference>
<dbReference type="FunFam" id="2.70.160.11:FF:000016">
    <property type="entry name" value="Protein arginine methyltransferase RmtB"/>
    <property type="match status" value="1"/>
</dbReference>
<dbReference type="FunFam" id="1.25.10.10:FF:000296">
    <property type="entry name" value="Related to transport protein USO1"/>
    <property type="match status" value="1"/>
</dbReference>
<comment type="caution">
    <text evidence="25">The sequence shown here is derived from an EMBL/GenBank/DDBJ whole genome shotgun (WGS) entry which is preliminary data.</text>
</comment>
<dbReference type="PANTHER" id="PTHR10013">
    <property type="entry name" value="GENERAL VESICULAR TRANSPORT FACTOR P115"/>
    <property type="match status" value="1"/>
</dbReference>
<dbReference type="InterPro" id="IPR041698">
    <property type="entry name" value="Methyltransf_25"/>
</dbReference>
<evidence type="ECO:0000256" key="14">
    <source>
        <dbReference type="ARBA" id="ARBA00023054"/>
    </source>
</evidence>
<dbReference type="Pfam" id="PF04871">
    <property type="entry name" value="Uso1_p115_C"/>
    <property type="match status" value="1"/>
</dbReference>
<evidence type="ECO:0000256" key="19">
    <source>
        <dbReference type="SAM" id="Coils"/>
    </source>
</evidence>
<dbReference type="Proteomes" id="UP000037904">
    <property type="component" value="Unassembled WGS sequence"/>
</dbReference>
<dbReference type="InterPro" id="IPR024095">
    <property type="entry name" value="Vesicle_P115"/>
</dbReference>
<dbReference type="GO" id="GO:0005634">
    <property type="term" value="C:nucleus"/>
    <property type="evidence" value="ECO:0007669"/>
    <property type="project" value="UniProtKB-SubCell"/>
</dbReference>
<evidence type="ECO:0000256" key="4">
    <source>
        <dbReference type="ARBA" id="ARBA00011925"/>
    </source>
</evidence>
<dbReference type="GO" id="GO:0000139">
    <property type="term" value="C:Golgi membrane"/>
    <property type="evidence" value="ECO:0007669"/>
    <property type="project" value="InterPro"/>
</dbReference>
<dbReference type="FunFam" id="3.40.50.150:FF:000034">
    <property type="entry name" value="Protein arginine N-methyltransferase 3"/>
    <property type="match status" value="1"/>
</dbReference>
<name>A0A0M9EXM9_FUSLA</name>
<dbReference type="InterPro" id="IPR029063">
    <property type="entry name" value="SAM-dependent_MTases_sf"/>
</dbReference>
<evidence type="ECO:0000256" key="10">
    <source>
        <dbReference type="ARBA" id="ARBA00022723"/>
    </source>
</evidence>
<dbReference type="GO" id="GO:0012507">
    <property type="term" value="C:ER to Golgi transport vesicle membrane"/>
    <property type="evidence" value="ECO:0007669"/>
    <property type="project" value="TreeGrafter"/>
</dbReference>
<evidence type="ECO:0000259" key="23">
    <source>
        <dbReference type="Pfam" id="PF21137"/>
    </source>
</evidence>
<keyword evidence="7 18" id="KW-0489">Methyltransferase</keyword>
<keyword evidence="11" id="KW-0863">Zinc-finger</keyword>
<reference evidence="25 26" key="1">
    <citation type="submission" date="2015-04" db="EMBL/GenBank/DDBJ databases">
        <title>The draft genome sequence of Fusarium langsethiae, a T-2/HT-2 mycotoxin producer.</title>
        <authorList>
            <person name="Lysoe E."/>
            <person name="Divon H.H."/>
            <person name="Terzi V."/>
            <person name="Orru L."/>
            <person name="Lamontanara A."/>
            <person name="Kolseth A.-K."/>
            <person name="Frandsen R.J."/>
            <person name="Nielsen K."/>
            <person name="Thrane U."/>
        </authorList>
    </citation>
    <scope>NUCLEOTIDE SEQUENCE [LARGE SCALE GENOMIC DNA]</scope>
    <source>
        <strain evidence="25 26">Fl201059</strain>
    </source>
</reference>
<evidence type="ECO:0000256" key="17">
    <source>
        <dbReference type="ARBA" id="ARBA00049303"/>
    </source>
</evidence>
<dbReference type="CDD" id="cd02440">
    <property type="entry name" value="AdoMet_MTases"/>
    <property type="match status" value="1"/>
</dbReference>
<dbReference type="InterPro" id="IPR036236">
    <property type="entry name" value="Znf_C2H2_sf"/>
</dbReference>
<dbReference type="Pfam" id="PF13649">
    <property type="entry name" value="Methyltransf_25"/>
    <property type="match status" value="1"/>
</dbReference>
<dbReference type="GO" id="GO:0032259">
    <property type="term" value="P:methylation"/>
    <property type="evidence" value="ECO:0007669"/>
    <property type="project" value="UniProtKB-KW"/>
</dbReference>
<evidence type="ECO:0000259" key="22">
    <source>
        <dbReference type="Pfam" id="PF13649"/>
    </source>
</evidence>
<keyword evidence="13" id="KW-0333">Golgi apparatus</keyword>
<keyword evidence="9 18" id="KW-0949">S-adenosyl-L-methionine</keyword>
<dbReference type="GO" id="GO:0008270">
    <property type="term" value="F:zinc ion binding"/>
    <property type="evidence" value="ECO:0007669"/>
    <property type="project" value="UniProtKB-KW"/>
</dbReference>
<evidence type="ECO:0000256" key="2">
    <source>
        <dbReference type="ARBA" id="ARBA00004514"/>
    </source>
</evidence>
<dbReference type="EMBL" id="JXCE01000078">
    <property type="protein sequence ID" value="KPA41988.1"/>
    <property type="molecule type" value="Genomic_DNA"/>
</dbReference>
<dbReference type="Gene3D" id="2.70.160.11">
    <property type="entry name" value="Hnrnp arginine n-methyltransferase1"/>
    <property type="match status" value="1"/>
</dbReference>
<dbReference type="GO" id="GO:0005783">
    <property type="term" value="C:endoplasmic reticulum"/>
    <property type="evidence" value="ECO:0007669"/>
    <property type="project" value="TreeGrafter"/>
</dbReference>
<evidence type="ECO:0000259" key="24">
    <source>
        <dbReference type="Pfam" id="PF22528"/>
    </source>
</evidence>
<keyword evidence="8 18" id="KW-0808">Transferase</keyword>
<dbReference type="Gene3D" id="3.40.50.150">
    <property type="entry name" value="Vaccinia Virus protein VP39"/>
    <property type="match status" value="1"/>
</dbReference>
<evidence type="ECO:0000313" key="26">
    <source>
        <dbReference type="Proteomes" id="UP000037904"/>
    </source>
</evidence>
<evidence type="ECO:0000256" key="5">
    <source>
        <dbReference type="ARBA" id="ARBA00022490"/>
    </source>
</evidence>
<dbReference type="GO" id="GO:0006888">
    <property type="term" value="P:endoplasmic reticulum to Golgi vesicle-mediated transport"/>
    <property type="evidence" value="ECO:0007669"/>
    <property type="project" value="TreeGrafter"/>
</dbReference>
<evidence type="ECO:0000259" key="21">
    <source>
        <dbReference type="Pfam" id="PF04871"/>
    </source>
</evidence>
<comment type="catalytic activity">
    <reaction evidence="17">
        <text>L-arginyl-[protein] + S-adenosyl-L-methionine = N(omega)-methyl-L-arginyl-[protein] + S-adenosyl-L-homocysteine + H(+)</text>
        <dbReference type="Rhea" id="RHEA:48100"/>
        <dbReference type="Rhea" id="RHEA-COMP:10532"/>
        <dbReference type="Rhea" id="RHEA-COMP:11990"/>
        <dbReference type="ChEBI" id="CHEBI:15378"/>
        <dbReference type="ChEBI" id="CHEBI:29965"/>
        <dbReference type="ChEBI" id="CHEBI:57856"/>
        <dbReference type="ChEBI" id="CHEBI:59789"/>
        <dbReference type="ChEBI" id="CHEBI:65280"/>
    </reaction>
    <physiologicalReaction direction="left-to-right" evidence="17">
        <dbReference type="Rhea" id="RHEA:48101"/>
    </physiologicalReaction>
</comment>
<feature type="domain" description="Uso1/p115-like vesicle tethering protein C-terminal" evidence="21">
    <location>
        <begin position="936"/>
        <end position="1038"/>
    </location>
</feature>
<evidence type="ECO:0000256" key="7">
    <source>
        <dbReference type="ARBA" id="ARBA00022603"/>
    </source>
</evidence>
<dbReference type="SUPFAM" id="SSF53335">
    <property type="entry name" value="S-adenosyl-L-methionine-dependent methyltransferases"/>
    <property type="match status" value="1"/>
</dbReference>
<keyword evidence="14 19" id="KW-0175">Coiled coil</keyword>
<dbReference type="GO" id="GO:0048211">
    <property type="term" value="P:Golgi vesicle docking"/>
    <property type="evidence" value="ECO:0007669"/>
    <property type="project" value="TreeGrafter"/>
</dbReference>
<organism evidence="25 26">
    <name type="scientific">Fusarium langsethiae</name>
    <dbReference type="NCBI Taxonomy" id="179993"/>
    <lineage>
        <taxon>Eukaryota</taxon>
        <taxon>Fungi</taxon>
        <taxon>Dikarya</taxon>
        <taxon>Ascomycota</taxon>
        <taxon>Pezizomycotina</taxon>
        <taxon>Sordariomycetes</taxon>
        <taxon>Hypocreomycetidae</taxon>
        <taxon>Hypocreales</taxon>
        <taxon>Nectriaceae</taxon>
        <taxon>Fusarium</taxon>
    </lineage>
</organism>
<feature type="coiled-coil region" evidence="19">
    <location>
        <begin position="1151"/>
        <end position="1185"/>
    </location>
</feature>
<evidence type="ECO:0000256" key="8">
    <source>
        <dbReference type="ARBA" id="ARBA00022679"/>
    </source>
</evidence>
<evidence type="ECO:0000256" key="12">
    <source>
        <dbReference type="ARBA" id="ARBA00022833"/>
    </source>
</evidence>
<dbReference type="InterPro" id="IPR025799">
    <property type="entry name" value="Arg_MeTrfase"/>
</dbReference>
<dbReference type="Pfam" id="PF21137">
    <property type="entry name" value="ANM3_C2H2_Zf"/>
    <property type="match status" value="1"/>
</dbReference>
<evidence type="ECO:0000256" key="13">
    <source>
        <dbReference type="ARBA" id="ARBA00023034"/>
    </source>
</evidence>
<protein>
    <recommendedName>
        <fullName evidence="4">type I protein arginine methyltransferase</fullName>
        <ecNumber evidence="4">2.1.1.319</ecNumber>
    </recommendedName>
</protein>
<keyword evidence="6" id="KW-0597">Phosphoprotein</keyword>
<comment type="subcellular location">
    <subcellularLocation>
        <location evidence="2">Cytoplasm</location>
        <location evidence="2">Cytosol</location>
    </subcellularLocation>
    <subcellularLocation>
        <location evidence="3">Golgi apparatus</location>
    </subcellularLocation>
    <subcellularLocation>
        <location evidence="1">Nucleus</location>
    </subcellularLocation>
</comment>
<evidence type="ECO:0000313" key="25">
    <source>
        <dbReference type="EMBL" id="KPA41988.1"/>
    </source>
</evidence>